<accession>A0A5C3QHL7</accession>
<feature type="transmembrane region" description="Helical" evidence="7">
    <location>
        <begin position="345"/>
        <end position="363"/>
    </location>
</feature>
<keyword evidence="2" id="KW-0813">Transport</keyword>
<feature type="compositionally biased region" description="Gly residues" evidence="6">
    <location>
        <begin position="585"/>
        <end position="596"/>
    </location>
</feature>
<feature type="transmembrane region" description="Helical" evidence="7">
    <location>
        <begin position="235"/>
        <end position="253"/>
    </location>
</feature>
<evidence type="ECO:0000313" key="10">
    <source>
        <dbReference type="Proteomes" id="UP000305067"/>
    </source>
</evidence>
<feature type="region of interest" description="Disordered" evidence="6">
    <location>
        <begin position="1"/>
        <end position="28"/>
    </location>
</feature>
<feature type="transmembrane region" description="Helical" evidence="7">
    <location>
        <begin position="76"/>
        <end position="95"/>
    </location>
</feature>
<dbReference type="PANTHER" id="PTHR23501:SF191">
    <property type="entry name" value="VACUOLAR BASIC AMINO ACID TRANSPORTER 4"/>
    <property type="match status" value="1"/>
</dbReference>
<dbReference type="PANTHER" id="PTHR23501">
    <property type="entry name" value="MAJOR FACILITATOR SUPERFAMILY"/>
    <property type="match status" value="1"/>
</dbReference>
<evidence type="ECO:0000256" key="7">
    <source>
        <dbReference type="SAM" id="Phobius"/>
    </source>
</evidence>
<feature type="compositionally biased region" description="Polar residues" evidence="6">
    <location>
        <begin position="539"/>
        <end position="550"/>
    </location>
</feature>
<dbReference type="EMBL" id="ML178826">
    <property type="protein sequence ID" value="TFL00977.1"/>
    <property type="molecule type" value="Genomic_DNA"/>
</dbReference>
<dbReference type="InterPro" id="IPR036259">
    <property type="entry name" value="MFS_trans_sf"/>
</dbReference>
<comment type="subcellular location">
    <subcellularLocation>
        <location evidence="1">Endomembrane system</location>
        <topology evidence="1">Multi-pass membrane protein</topology>
    </subcellularLocation>
</comment>
<evidence type="ECO:0000256" key="5">
    <source>
        <dbReference type="ARBA" id="ARBA00023136"/>
    </source>
</evidence>
<dbReference type="InterPro" id="IPR011701">
    <property type="entry name" value="MFS"/>
</dbReference>
<keyword evidence="10" id="KW-1185">Reference proteome</keyword>
<name>A0A5C3QHL7_9AGAR</name>
<keyword evidence="4 7" id="KW-1133">Transmembrane helix</keyword>
<proteinExistence type="predicted"/>
<feature type="transmembrane region" description="Helical" evidence="7">
    <location>
        <begin position="168"/>
        <end position="187"/>
    </location>
</feature>
<feature type="region of interest" description="Disordered" evidence="6">
    <location>
        <begin position="531"/>
        <end position="596"/>
    </location>
</feature>
<feature type="transmembrane region" description="Helical" evidence="7">
    <location>
        <begin position="40"/>
        <end position="64"/>
    </location>
</feature>
<dbReference type="OrthoDB" id="3437016at2759"/>
<dbReference type="GO" id="GO:0015174">
    <property type="term" value="F:basic amino acid transmembrane transporter activity"/>
    <property type="evidence" value="ECO:0007669"/>
    <property type="project" value="TreeGrafter"/>
</dbReference>
<gene>
    <name evidence="9" type="ORF">BDV98DRAFT_604791</name>
</gene>
<dbReference type="GO" id="GO:0000329">
    <property type="term" value="C:fungal-type vacuole membrane"/>
    <property type="evidence" value="ECO:0007669"/>
    <property type="project" value="TreeGrafter"/>
</dbReference>
<dbReference type="AlphaFoldDB" id="A0A5C3QHL7"/>
<feature type="transmembrane region" description="Helical" evidence="7">
    <location>
        <begin position="107"/>
        <end position="126"/>
    </location>
</feature>
<dbReference type="STRING" id="1884261.A0A5C3QHL7"/>
<keyword evidence="5 7" id="KW-0472">Membrane</keyword>
<evidence type="ECO:0000256" key="3">
    <source>
        <dbReference type="ARBA" id="ARBA00022692"/>
    </source>
</evidence>
<feature type="transmembrane region" description="Helical" evidence="7">
    <location>
        <begin position="401"/>
        <end position="422"/>
    </location>
</feature>
<dbReference type="SUPFAM" id="SSF103473">
    <property type="entry name" value="MFS general substrate transporter"/>
    <property type="match status" value="1"/>
</dbReference>
<evidence type="ECO:0000256" key="6">
    <source>
        <dbReference type="SAM" id="MobiDB-lite"/>
    </source>
</evidence>
<organism evidence="9 10">
    <name type="scientific">Pterulicium gracile</name>
    <dbReference type="NCBI Taxonomy" id="1884261"/>
    <lineage>
        <taxon>Eukaryota</taxon>
        <taxon>Fungi</taxon>
        <taxon>Dikarya</taxon>
        <taxon>Basidiomycota</taxon>
        <taxon>Agaricomycotina</taxon>
        <taxon>Agaricomycetes</taxon>
        <taxon>Agaricomycetidae</taxon>
        <taxon>Agaricales</taxon>
        <taxon>Pleurotineae</taxon>
        <taxon>Pterulaceae</taxon>
        <taxon>Pterulicium</taxon>
    </lineage>
</organism>
<evidence type="ECO:0000256" key="2">
    <source>
        <dbReference type="ARBA" id="ARBA00022448"/>
    </source>
</evidence>
<evidence type="ECO:0000256" key="4">
    <source>
        <dbReference type="ARBA" id="ARBA00022989"/>
    </source>
</evidence>
<feature type="transmembrane region" description="Helical" evidence="7">
    <location>
        <begin position="265"/>
        <end position="284"/>
    </location>
</feature>
<feature type="compositionally biased region" description="Basic and acidic residues" evidence="6">
    <location>
        <begin position="1"/>
        <end position="27"/>
    </location>
</feature>
<feature type="domain" description="Major facilitator superfamily (MFS) profile" evidence="8">
    <location>
        <begin position="42"/>
        <end position="530"/>
    </location>
</feature>
<dbReference type="Gene3D" id="1.20.1250.20">
    <property type="entry name" value="MFS general substrate transporter like domains"/>
    <property type="match status" value="1"/>
</dbReference>
<feature type="transmembrane region" description="Helical" evidence="7">
    <location>
        <begin position="193"/>
        <end position="215"/>
    </location>
</feature>
<evidence type="ECO:0000313" key="9">
    <source>
        <dbReference type="EMBL" id="TFL00977.1"/>
    </source>
</evidence>
<dbReference type="Pfam" id="PF07690">
    <property type="entry name" value="MFS_1"/>
    <property type="match status" value="1"/>
</dbReference>
<dbReference type="Proteomes" id="UP000305067">
    <property type="component" value="Unassembled WGS sequence"/>
</dbReference>
<dbReference type="GO" id="GO:0005886">
    <property type="term" value="C:plasma membrane"/>
    <property type="evidence" value="ECO:0007669"/>
    <property type="project" value="TreeGrafter"/>
</dbReference>
<dbReference type="PROSITE" id="PS50850">
    <property type="entry name" value="MFS"/>
    <property type="match status" value="1"/>
</dbReference>
<reference evidence="9 10" key="1">
    <citation type="journal article" date="2019" name="Nat. Ecol. Evol.">
        <title>Megaphylogeny resolves global patterns of mushroom evolution.</title>
        <authorList>
            <person name="Varga T."/>
            <person name="Krizsan K."/>
            <person name="Foldi C."/>
            <person name="Dima B."/>
            <person name="Sanchez-Garcia M."/>
            <person name="Sanchez-Ramirez S."/>
            <person name="Szollosi G.J."/>
            <person name="Szarkandi J.G."/>
            <person name="Papp V."/>
            <person name="Albert L."/>
            <person name="Andreopoulos W."/>
            <person name="Angelini C."/>
            <person name="Antonin V."/>
            <person name="Barry K.W."/>
            <person name="Bougher N.L."/>
            <person name="Buchanan P."/>
            <person name="Buyck B."/>
            <person name="Bense V."/>
            <person name="Catcheside P."/>
            <person name="Chovatia M."/>
            <person name="Cooper J."/>
            <person name="Damon W."/>
            <person name="Desjardin D."/>
            <person name="Finy P."/>
            <person name="Geml J."/>
            <person name="Haridas S."/>
            <person name="Hughes K."/>
            <person name="Justo A."/>
            <person name="Karasinski D."/>
            <person name="Kautmanova I."/>
            <person name="Kiss B."/>
            <person name="Kocsube S."/>
            <person name="Kotiranta H."/>
            <person name="LaButti K.M."/>
            <person name="Lechner B.E."/>
            <person name="Liimatainen K."/>
            <person name="Lipzen A."/>
            <person name="Lukacs Z."/>
            <person name="Mihaltcheva S."/>
            <person name="Morgado L.N."/>
            <person name="Niskanen T."/>
            <person name="Noordeloos M.E."/>
            <person name="Ohm R.A."/>
            <person name="Ortiz-Santana B."/>
            <person name="Ovrebo C."/>
            <person name="Racz N."/>
            <person name="Riley R."/>
            <person name="Savchenko A."/>
            <person name="Shiryaev A."/>
            <person name="Soop K."/>
            <person name="Spirin V."/>
            <person name="Szebenyi C."/>
            <person name="Tomsovsky M."/>
            <person name="Tulloss R.E."/>
            <person name="Uehling J."/>
            <person name="Grigoriev I.V."/>
            <person name="Vagvolgyi C."/>
            <person name="Papp T."/>
            <person name="Martin F.M."/>
            <person name="Miettinen O."/>
            <person name="Hibbett D.S."/>
            <person name="Nagy L.G."/>
        </authorList>
    </citation>
    <scope>NUCLEOTIDE SEQUENCE [LARGE SCALE GENOMIC DNA]</scope>
    <source>
        <strain evidence="9 10">CBS 309.79</strain>
    </source>
</reference>
<protein>
    <submittedName>
        <fullName evidence="9">Major facilitator superfamily domain-containing protein</fullName>
    </submittedName>
</protein>
<sequence length="596" mass="64162">MPSGTEREPLLQPSHDHDNALKDDDTHVLGPRDVSKSTRYGILAGMFCASFLSSVNMTLVPTMIPSISSDFHKSYQASWLGTSYLLATCTFTPLYGRLADILGRRRATQLAIFFATLGTLACGFSPSMETLIAARFLSGMGGGGLFTLSSIVASDLYSLRSRSLTQSVGSMFNGLGMGLGGPIGGLISDRYGWRASFLIQIPLFIVAMSITSYNLTYTTPGQGKSTKKILKSIDYGGSFALLFAVGSCLFLLSTRYNEGLPWSDARVIAPLVLMIAFAITFVLFELYVAPKPVMEPSLLKQKVPVLVSMSNFLVANCNFTVTYFFPMYFQTVLLTSSSVAGAHLMPNSISMSLGSLFTGWMIHRTGKYKNINVTLGFLPFVGTLLILFMREDSGFIQKWLSIIPLGFGNAVVFQTTLIALFAHVPVSDVAVATSFGQLFRGMGQVAGVAVSSAIFQSVLDRELAARITVPGAGELIDKIRRNARLVVDLDPELQRPAIQSYKAALTAVFVYACVSTALSYLVRLPIPEHSLESRPNGRRLSTNTRLSPTDGSLRVTAPEDRCGASTPEMRSGSATPAAEEDAMVGSGGGYGPTPGR</sequence>
<dbReference type="InterPro" id="IPR020846">
    <property type="entry name" value="MFS_dom"/>
</dbReference>
<evidence type="ECO:0000256" key="1">
    <source>
        <dbReference type="ARBA" id="ARBA00004127"/>
    </source>
</evidence>
<dbReference type="GO" id="GO:0012505">
    <property type="term" value="C:endomembrane system"/>
    <property type="evidence" value="ECO:0007669"/>
    <property type="project" value="UniProtKB-SubCell"/>
</dbReference>
<feature type="transmembrane region" description="Helical" evidence="7">
    <location>
        <begin position="305"/>
        <end position="325"/>
    </location>
</feature>
<feature type="transmembrane region" description="Helical" evidence="7">
    <location>
        <begin position="370"/>
        <end position="389"/>
    </location>
</feature>
<keyword evidence="3 7" id="KW-0812">Transmembrane</keyword>
<evidence type="ECO:0000259" key="8">
    <source>
        <dbReference type="PROSITE" id="PS50850"/>
    </source>
</evidence>
<feature type="transmembrane region" description="Helical" evidence="7">
    <location>
        <begin position="503"/>
        <end position="522"/>
    </location>
</feature>
<dbReference type="Gene3D" id="1.20.1720.10">
    <property type="entry name" value="Multidrug resistance protein D"/>
    <property type="match status" value="1"/>
</dbReference>